<protein>
    <submittedName>
        <fullName evidence="1">Type II secretion system protein</fullName>
    </submittedName>
</protein>
<dbReference type="EMBL" id="BROD01000001">
    <property type="protein sequence ID" value="GKX66135.1"/>
    <property type="molecule type" value="Genomic_DNA"/>
</dbReference>
<comment type="caution">
    <text evidence="1">The sequence shown here is derived from an EMBL/GenBank/DDBJ whole genome shotgun (WGS) entry which is preliminary data.</text>
</comment>
<reference evidence="1" key="1">
    <citation type="journal article" date="2025" name="Int. J. Syst. Evol. Microbiol.">
        <title>Inconstantimicrobium mannanitabidum sp. nov., a novel member of the family Clostridiaceae isolated from anoxic soil under the treatment of reductive soil disinfestation.</title>
        <authorList>
            <person name="Ueki A."/>
            <person name="Tonouchi A."/>
            <person name="Honma S."/>
            <person name="Kaku N."/>
            <person name="Ueki K."/>
        </authorList>
    </citation>
    <scope>NUCLEOTIDE SEQUENCE</scope>
    <source>
        <strain evidence="1">TW13</strain>
    </source>
</reference>
<name>A0ACB5RAB9_9CLOT</name>
<evidence type="ECO:0000313" key="1">
    <source>
        <dbReference type="EMBL" id="GKX66135.1"/>
    </source>
</evidence>
<gene>
    <name evidence="1" type="primary">pulF</name>
    <name evidence="1" type="ORF">rsdtw13_13930</name>
</gene>
<dbReference type="Proteomes" id="UP001058074">
    <property type="component" value="Unassembled WGS sequence"/>
</dbReference>
<evidence type="ECO:0000313" key="2">
    <source>
        <dbReference type="Proteomes" id="UP001058074"/>
    </source>
</evidence>
<organism evidence="1 2">
    <name type="scientific">Inconstantimicrobium mannanitabidum</name>
    <dbReference type="NCBI Taxonomy" id="1604901"/>
    <lineage>
        <taxon>Bacteria</taxon>
        <taxon>Bacillati</taxon>
        <taxon>Bacillota</taxon>
        <taxon>Clostridia</taxon>
        <taxon>Eubacteriales</taxon>
        <taxon>Clostridiaceae</taxon>
        <taxon>Inconstantimicrobium</taxon>
    </lineage>
</organism>
<proteinExistence type="predicted"/>
<keyword evidence="2" id="KW-1185">Reference proteome</keyword>
<sequence length="336" mass="38128">MIDYNSIIFIASNLGLFLKSGIGIAQALDELKQEIISKKYQKSLQNIKESISNGNTIYESFYAYKSLYPPVFLMFINIGEYTGKLDKILIILAEYYKKTQNERKRLISSLIYPISVSISIIIFILMYIIFLLPNMEQMYIGMGKPITGVLEILIGFSKYINNNFEFALILLITAPLIICLFFKFPTVKDFKAKIKSKLKIVNLKSELFFIRMLYLISASGISLNSGIQKMLEIEGEIQREDIENFYFYITEGNSISDSIKKSFKFSRITSSLIAIGESTGSMEEKLLNIIDNLEERYYSTLSRYVNLVQPILLLLLGIVVAGLAALVYGSLYGGLA</sequence>
<accession>A0ACB5RAB9</accession>